<keyword evidence="2" id="KW-1185">Reference proteome</keyword>
<reference evidence="1 2" key="1">
    <citation type="submission" date="2017-08" db="EMBL/GenBank/DDBJ databases">
        <title>Draft genome sequence of filamentous cyanobacterium Calothrix elsteri CCALA 953.</title>
        <authorList>
            <person name="Gagunashvili A.N."/>
            <person name="Elster J."/>
            <person name="Andresson O.S."/>
        </authorList>
    </citation>
    <scope>NUCLEOTIDE SEQUENCE [LARGE SCALE GENOMIC DNA]</scope>
    <source>
        <strain evidence="1 2">CCALA 953</strain>
    </source>
</reference>
<accession>A0A2A2TG35</accession>
<name>A0A2A2TG35_9CYAN</name>
<sequence length="184" mass="20893">MNEAIEKRKLNDIATWMISVEETGLPNILKGIFFMDGNPLPDTCMTMYNVEWDSKNLSLFIPVSGLVQWTFHDSIPGWLLLRAAQLSQFGYQIKFDDSALQSAQIIPFVFGLAIPKWIFDLTMYQIGDSINGDIWKRENLWFGGSLRIGEYTLRRVVNADGSYTSAFNDMLNKAPNDCLVIAPK</sequence>
<dbReference type="EMBL" id="NTFS01000204">
    <property type="protein sequence ID" value="PAX52757.1"/>
    <property type="molecule type" value="Genomic_DNA"/>
</dbReference>
<comment type="caution">
    <text evidence="1">The sequence shown here is derived from an EMBL/GenBank/DDBJ whole genome shotgun (WGS) entry which is preliminary data.</text>
</comment>
<gene>
    <name evidence="1" type="ORF">CK510_17625</name>
</gene>
<dbReference type="AlphaFoldDB" id="A0A2A2TG35"/>
<protein>
    <submittedName>
        <fullName evidence="1">Uncharacterized protein</fullName>
    </submittedName>
</protein>
<evidence type="ECO:0000313" key="1">
    <source>
        <dbReference type="EMBL" id="PAX52757.1"/>
    </source>
</evidence>
<proteinExistence type="predicted"/>
<evidence type="ECO:0000313" key="2">
    <source>
        <dbReference type="Proteomes" id="UP000218238"/>
    </source>
</evidence>
<organism evidence="1 2">
    <name type="scientific">Brunnivagina elsteri CCALA 953</name>
    <dbReference type="NCBI Taxonomy" id="987040"/>
    <lineage>
        <taxon>Bacteria</taxon>
        <taxon>Bacillati</taxon>
        <taxon>Cyanobacteriota</taxon>
        <taxon>Cyanophyceae</taxon>
        <taxon>Nostocales</taxon>
        <taxon>Calotrichaceae</taxon>
        <taxon>Brunnivagina</taxon>
    </lineage>
</organism>
<dbReference type="OrthoDB" id="483767at2"/>
<dbReference type="Proteomes" id="UP000218238">
    <property type="component" value="Unassembled WGS sequence"/>
</dbReference>